<reference evidence="3 4" key="1">
    <citation type="submission" date="2016-10" db="EMBL/GenBank/DDBJ databases">
        <authorList>
            <person name="de Groot N.N."/>
        </authorList>
    </citation>
    <scope>NUCLEOTIDE SEQUENCE [LARGE SCALE GENOMIC DNA]</scope>
    <source>
        <strain evidence="3 4">DSM 44215</strain>
    </source>
</reference>
<accession>A0A1H2LJJ2</accession>
<dbReference type="OrthoDB" id="3602494at2"/>
<evidence type="ECO:0000256" key="2">
    <source>
        <dbReference type="SAM" id="Phobius"/>
    </source>
</evidence>
<evidence type="ECO:0000256" key="1">
    <source>
        <dbReference type="SAM" id="MobiDB-lite"/>
    </source>
</evidence>
<feature type="region of interest" description="Disordered" evidence="1">
    <location>
        <begin position="573"/>
        <end position="600"/>
    </location>
</feature>
<organism evidence="3 4">
    <name type="scientific">Gordonia westfalica</name>
    <dbReference type="NCBI Taxonomy" id="158898"/>
    <lineage>
        <taxon>Bacteria</taxon>
        <taxon>Bacillati</taxon>
        <taxon>Actinomycetota</taxon>
        <taxon>Actinomycetes</taxon>
        <taxon>Mycobacteriales</taxon>
        <taxon>Gordoniaceae</taxon>
        <taxon>Gordonia</taxon>
    </lineage>
</organism>
<dbReference type="InterPro" id="IPR001646">
    <property type="entry name" value="5peptide_repeat"/>
</dbReference>
<dbReference type="Pfam" id="PF13576">
    <property type="entry name" value="Pentapeptide_3"/>
    <property type="match status" value="3"/>
</dbReference>
<evidence type="ECO:0000313" key="3">
    <source>
        <dbReference type="EMBL" id="SDU80798.1"/>
    </source>
</evidence>
<feature type="compositionally biased region" description="Low complexity" evidence="1">
    <location>
        <begin position="576"/>
        <end position="599"/>
    </location>
</feature>
<gene>
    <name evidence="3" type="ORF">SAMN04488548_136428</name>
</gene>
<dbReference type="RefSeq" id="WP_074853799.1">
    <property type="nucleotide sequence ID" value="NZ_FNLM01000036.1"/>
</dbReference>
<dbReference type="Proteomes" id="UP000183180">
    <property type="component" value="Unassembled WGS sequence"/>
</dbReference>
<dbReference type="Gene3D" id="2.160.20.80">
    <property type="entry name" value="E3 ubiquitin-protein ligase SopA"/>
    <property type="match status" value="2"/>
</dbReference>
<sequence>MEPTTPAERLLLAAAQAGKRCDLRSPEERADAHWAPSADVAAGWTDDRVVRAVYLRHLLLDQQRPVHLVGTRIDGGLDLRGATINLSLPNCVLTGNALFVRATFTGTAEFAGATFTGAARYGEATFTEAARFGGATFTGAASFGGATFTGITRFDKATFTETAEFPWATFTGTTWFAEATFPEAARFDKATFTGAARFDKATFTGAAWFGRAAFTGDARFDKATFTKTARFAGTTFTGDARFGGATFPGYAEFGGATFIADARFGGATFTEAAWFGRATFTGDARFDKATFTADARFDKATFAADAWFAGTTFTGDAQFAGATFTADARFAGTTFTGDARFAGATFSADARFEGSLWRTLDWSDTIWETSSIVTTGLAAVDIRLDRTIFKQPVQLEVAASRITLKRTRAERLHLVVAGATVSLEDADLAEGSLIEAVPVTVPATPRRRRGGSGGGSWVAIPLRNVQDMSIPDSLRDDLDRLDRDLSAALSHAPSALVTSLQRAHIAGTTLSGMDLRACTFTGADGLDKLVITGDDILTNHRGDKDIMRAWPARGRKWWRTSRRVLHDELRLRDPHPTTTEVADTPTTTTDESSATPTAPLSHRNVSATYRSLRKALEDSKDEPGAADFYYGEMEMRRLASRPISVERCLLTAYWLIAGYGLRAWRSLATLLIVIAVAGWCFTNDAWAAKTVTKAPTSVNLDTGAITSTAPAADGLSLMRSWLFAAQETVALFRPAGLSGVTLTSWGHLIDIAVRILGPVLLALAVLATRNRTKR</sequence>
<feature type="transmembrane region" description="Helical" evidence="2">
    <location>
        <begin position="751"/>
        <end position="768"/>
    </location>
</feature>
<evidence type="ECO:0000313" key="4">
    <source>
        <dbReference type="Proteomes" id="UP000183180"/>
    </source>
</evidence>
<dbReference type="EMBL" id="FNLM01000036">
    <property type="protein sequence ID" value="SDU80798.1"/>
    <property type="molecule type" value="Genomic_DNA"/>
</dbReference>
<proteinExistence type="predicted"/>
<dbReference type="STRING" id="158898.SAMN04488548_136428"/>
<keyword evidence="2" id="KW-0472">Membrane</keyword>
<name>A0A1H2LJJ2_9ACTN</name>
<keyword evidence="2" id="KW-1133">Transmembrane helix</keyword>
<dbReference type="AlphaFoldDB" id="A0A1H2LJJ2"/>
<protein>
    <submittedName>
        <fullName evidence="3">Pentapeptide repeat-containing protein</fullName>
    </submittedName>
</protein>
<keyword evidence="2" id="KW-0812">Transmembrane</keyword>